<dbReference type="InterPro" id="IPR036291">
    <property type="entry name" value="NAD(P)-bd_dom_sf"/>
</dbReference>
<proteinExistence type="predicted"/>
<dbReference type="InterPro" id="IPR000683">
    <property type="entry name" value="Gfo/Idh/MocA-like_OxRdtase_N"/>
</dbReference>
<dbReference type="EMBL" id="DVJN01000268">
    <property type="protein sequence ID" value="HIS94095.1"/>
    <property type="molecule type" value="Genomic_DNA"/>
</dbReference>
<accession>A0A9D1G415</accession>
<feature type="domain" description="GFO/IDH/MocA-like oxidoreductase" evidence="2">
    <location>
        <begin position="132"/>
        <end position="254"/>
    </location>
</feature>
<evidence type="ECO:0000313" key="3">
    <source>
        <dbReference type="EMBL" id="HIS94095.1"/>
    </source>
</evidence>
<dbReference type="Proteomes" id="UP000824140">
    <property type="component" value="Unassembled WGS sequence"/>
</dbReference>
<comment type="caution">
    <text evidence="3">The sequence shown here is derived from an EMBL/GenBank/DDBJ whole genome shotgun (WGS) entry which is preliminary data.</text>
</comment>
<sequence>MEKIRWGILGAGGIADRRTMPGMQMAEHAEIAAVMEVDPAQAERLRAKYGARRAYSDEEALVRDAEIDAVYIASPVSCHARQVRLAADCGKHILVEKPLAMTAREGEEVIAHCREKGVKIAAGLMMRFGTHVRAMRRAIAEGKIGSVVSCFAQFTCWYPDIAGAWRQTRAGGGGGALMDMGVHCVDLIRYVTGQDVRQVAGMHDTLTFHYEVEDSSAVLLRLSGGALATVQSNFNIPDEAALWRLDFFGTRGRLAGNGVIGQVDGGRLDARFVDEVGGYDARQERAGAAEEAGASAEFGNLYAREVESFCLSLLNGTPLEVPAEEAVAAQRVIEAAYRSNDSEKMIDL</sequence>
<dbReference type="SUPFAM" id="SSF55347">
    <property type="entry name" value="Glyceraldehyde-3-phosphate dehydrogenase-like, C-terminal domain"/>
    <property type="match status" value="1"/>
</dbReference>
<name>A0A9D1G415_9FIRM</name>
<gene>
    <name evidence="3" type="ORF">IAA84_13870</name>
</gene>
<dbReference type="GO" id="GO:0000166">
    <property type="term" value="F:nucleotide binding"/>
    <property type="evidence" value="ECO:0007669"/>
    <property type="project" value="InterPro"/>
</dbReference>
<protein>
    <submittedName>
        <fullName evidence="3">Gfo/Idh/MocA family oxidoreductase</fullName>
    </submittedName>
</protein>
<dbReference type="PANTHER" id="PTHR43708:SF8">
    <property type="entry name" value="OXIDOREDUCTASE"/>
    <property type="match status" value="1"/>
</dbReference>
<dbReference type="InterPro" id="IPR055170">
    <property type="entry name" value="GFO_IDH_MocA-like_dom"/>
</dbReference>
<evidence type="ECO:0000313" key="4">
    <source>
        <dbReference type="Proteomes" id="UP000824140"/>
    </source>
</evidence>
<dbReference type="AlphaFoldDB" id="A0A9D1G415"/>
<reference evidence="3" key="2">
    <citation type="journal article" date="2021" name="PeerJ">
        <title>Extensive microbial diversity within the chicken gut microbiome revealed by metagenomics and culture.</title>
        <authorList>
            <person name="Gilroy R."/>
            <person name="Ravi A."/>
            <person name="Getino M."/>
            <person name="Pursley I."/>
            <person name="Horton D.L."/>
            <person name="Alikhan N.F."/>
            <person name="Baker D."/>
            <person name="Gharbi K."/>
            <person name="Hall N."/>
            <person name="Watson M."/>
            <person name="Adriaenssens E.M."/>
            <person name="Foster-Nyarko E."/>
            <person name="Jarju S."/>
            <person name="Secka A."/>
            <person name="Antonio M."/>
            <person name="Oren A."/>
            <person name="Chaudhuri R.R."/>
            <person name="La Ragione R."/>
            <person name="Hildebrand F."/>
            <person name="Pallen M.J."/>
        </authorList>
    </citation>
    <scope>NUCLEOTIDE SEQUENCE</scope>
    <source>
        <strain evidence="3">13766</strain>
    </source>
</reference>
<dbReference type="Pfam" id="PF01408">
    <property type="entry name" value="GFO_IDH_MocA"/>
    <property type="match status" value="1"/>
</dbReference>
<dbReference type="PANTHER" id="PTHR43708">
    <property type="entry name" value="CONSERVED EXPRESSED OXIDOREDUCTASE (EUROFUNG)"/>
    <property type="match status" value="1"/>
</dbReference>
<dbReference type="Pfam" id="PF22725">
    <property type="entry name" value="GFO_IDH_MocA_C3"/>
    <property type="match status" value="1"/>
</dbReference>
<organism evidence="3 4">
    <name type="scientific">Candidatus Alectryocaccomicrobium excrementavium</name>
    <dbReference type="NCBI Taxonomy" id="2840668"/>
    <lineage>
        <taxon>Bacteria</taxon>
        <taxon>Bacillati</taxon>
        <taxon>Bacillota</taxon>
        <taxon>Clostridia</taxon>
        <taxon>Candidatus Alectryocaccomicrobium</taxon>
    </lineage>
</organism>
<reference evidence="3" key="1">
    <citation type="submission" date="2020-10" db="EMBL/GenBank/DDBJ databases">
        <authorList>
            <person name="Gilroy R."/>
        </authorList>
    </citation>
    <scope>NUCLEOTIDE SEQUENCE</scope>
    <source>
        <strain evidence="3">13766</strain>
    </source>
</reference>
<dbReference type="Gene3D" id="3.40.50.720">
    <property type="entry name" value="NAD(P)-binding Rossmann-like Domain"/>
    <property type="match status" value="1"/>
</dbReference>
<dbReference type="SUPFAM" id="SSF51735">
    <property type="entry name" value="NAD(P)-binding Rossmann-fold domains"/>
    <property type="match status" value="1"/>
</dbReference>
<feature type="domain" description="Gfo/Idh/MocA-like oxidoreductase N-terminal" evidence="1">
    <location>
        <begin position="4"/>
        <end position="122"/>
    </location>
</feature>
<evidence type="ECO:0000259" key="1">
    <source>
        <dbReference type="Pfam" id="PF01408"/>
    </source>
</evidence>
<dbReference type="InterPro" id="IPR051317">
    <property type="entry name" value="Gfo/Idh/MocA_oxidoreduct"/>
</dbReference>
<dbReference type="Gene3D" id="3.30.360.10">
    <property type="entry name" value="Dihydrodipicolinate Reductase, domain 2"/>
    <property type="match status" value="1"/>
</dbReference>
<evidence type="ECO:0000259" key="2">
    <source>
        <dbReference type="Pfam" id="PF22725"/>
    </source>
</evidence>